<feature type="transmembrane region" description="Helical" evidence="7">
    <location>
        <begin position="908"/>
        <end position="927"/>
    </location>
</feature>
<comment type="similarity">
    <text evidence="2">Belongs to the major facilitator superfamily. MFSD6 family.</text>
</comment>
<dbReference type="Proteomes" id="UP000001593">
    <property type="component" value="Unassembled WGS sequence"/>
</dbReference>
<feature type="region of interest" description="Disordered" evidence="6">
    <location>
        <begin position="320"/>
        <end position="344"/>
    </location>
</feature>
<dbReference type="KEGG" id="nve:5509111"/>
<dbReference type="OrthoDB" id="5989317at2759"/>
<sequence>MDRLKINRELLVYKAFYFFFLSGLGALFPYLPVYFRQMGLPASNVGLLIGFRPIAQFASAPFWAVMADKYRKRKAILIMSALAWLIMTLALAFVEPTHEICEVRKGNSSDSHFVNYTKIKTGFFKRSVVSSAVSAEYRVAENEVQASPDLVVVPLKPDFQSHQSRRLFTNNTANDNTTTNGSPSEYKEMINQLVVATRKTTYSRHTNPSNDERTGHSSHIEKTKLTDTVDNGRKYFEMGTATYSSHTNGNNVSYVTDIANSRRQRKITYSKSKQFDQVLTTFENSSRNRVNDTLTNNNNTRNNTERTITPAKNTGTIKINANKTKDQQHTSTRRNKLRSQPDLVEFSKENFASNLDESYDGPFSFSGISGELPNKENTVMWGASSSRILNKVARKTKKESNYPKVWSSADLKKRGKKDGSNVEADNKAVGIRHFSEMIKSISQELEVSGDAGSASMFAYFPAHKLANMLLKHKDDSKSVDSLHHNTIENSNKNVIHHSVKDILTAVNSAQDGLTGSSSLHALAEKVQLSDDRSVHGNNEQVGLGESANGDLVGSSYTNTKISTSGNNPKVYSPRNFHGSGLNIGESSGDPEKLNDSPSITLDEPPSSPTQEVSKQESLIFMVNLTKSNPNELGRIFTILLVLIVVGEFLESPCVTLADASLLEMLGEERRFYGKQRLWGSVGFGIFSFVVGVLLERSQTLICGYKYTDYMICFCFFGILMLLTLLVSSGFQFRYFEVKTNTTSAAIAALCNIHYGSCMIAACIMGVNYGMCHNFLVWFLEDLGASKTLMGIAIISRCFADTLTFYVAGTIIKALGQVRIMIAVLLSYAVVFQAYTLLENPWYVIPVEVLNGVTYALAWSACTSYLVGAGPHEAVTTIQGILQGVYWGLGTGTGTIAGGYLIHHLGPVSAFRLTAVLSLLMGVLFCGVQWKWTLDVIPVEFPQTKYSYLPTVATKDTEALLSGHDMAPAPSRRCYKKVKLNSKIHRDF</sequence>
<feature type="transmembrane region" description="Helical" evidence="7">
    <location>
        <begin position="744"/>
        <end position="768"/>
    </location>
</feature>
<evidence type="ECO:0000256" key="3">
    <source>
        <dbReference type="ARBA" id="ARBA00022692"/>
    </source>
</evidence>
<name>A7SF93_NEMVE</name>
<evidence type="ECO:0000256" key="6">
    <source>
        <dbReference type="SAM" id="MobiDB-lite"/>
    </source>
</evidence>
<dbReference type="InterPro" id="IPR024989">
    <property type="entry name" value="MFS_assoc_dom"/>
</dbReference>
<feature type="transmembrane region" description="Helical" evidence="7">
    <location>
        <begin position="45"/>
        <end position="64"/>
    </location>
</feature>
<dbReference type="InParanoid" id="A7SF93"/>
<dbReference type="GO" id="GO:0016020">
    <property type="term" value="C:membrane"/>
    <property type="evidence" value="ECO:0000318"/>
    <property type="project" value="GO_Central"/>
</dbReference>
<evidence type="ECO:0000256" key="1">
    <source>
        <dbReference type="ARBA" id="ARBA00004141"/>
    </source>
</evidence>
<evidence type="ECO:0000256" key="4">
    <source>
        <dbReference type="ARBA" id="ARBA00022989"/>
    </source>
</evidence>
<feature type="transmembrane region" description="Helical" evidence="7">
    <location>
        <begin position="879"/>
        <end position="902"/>
    </location>
</feature>
<feature type="compositionally biased region" description="Polar residues" evidence="6">
    <location>
        <begin position="200"/>
        <end position="209"/>
    </location>
</feature>
<keyword evidence="10" id="KW-1185">Reference proteome</keyword>
<feature type="region of interest" description="Disordered" evidence="6">
    <location>
        <begin position="288"/>
        <end position="308"/>
    </location>
</feature>
<evidence type="ECO:0000256" key="2">
    <source>
        <dbReference type="ARBA" id="ARBA00005241"/>
    </source>
</evidence>
<evidence type="ECO:0000259" key="8">
    <source>
        <dbReference type="Pfam" id="PF12832"/>
    </source>
</evidence>
<feature type="region of interest" description="Disordered" evidence="6">
    <location>
        <begin position="554"/>
        <end position="612"/>
    </location>
</feature>
<dbReference type="EMBL" id="DS469643">
    <property type="protein sequence ID" value="EDO37607.1"/>
    <property type="molecule type" value="Genomic_DNA"/>
</dbReference>
<dbReference type="PANTHER" id="PTHR16172">
    <property type="entry name" value="MAJOR FACILITATOR SUPERFAMILY DOMAIN-CONTAINING PROTEIN 6-LIKE"/>
    <property type="match status" value="1"/>
</dbReference>
<feature type="region of interest" description="Disordered" evidence="6">
    <location>
        <begin position="530"/>
        <end position="549"/>
    </location>
</feature>
<keyword evidence="5 7" id="KW-0472">Membrane</keyword>
<dbReference type="CDD" id="cd17335">
    <property type="entry name" value="MFS_MFSD6"/>
    <property type="match status" value="1"/>
</dbReference>
<evidence type="ECO:0000313" key="10">
    <source>
        <dbReference type="Proteomes" id="UP000001593"/>
    </source>
</evidence>
<dbReference type="HOGENOM" id="CLU_013133_2_0_1"/>
<dbReference type="SUPFAM" id="SSF103473">
    <property type="entry name" value="MFS general substrate transporter"/>
    <property type="match status" value="2"/>
</dbReference>
<keyword evidence="3 7" id="KW-0812">Transmembrane</keyword>
<feature type="compositionally biased region" description="Polar residues" evidence="6">
    <location>
        <begin position="554"/>
        <end position="569"/>
    </location>
</feature>
<evidence type="ECO:0000313" key="9">
    <source>
        <dbReference type="EMBL" id="EDO37607.1"/>
    </source>
</evidence>
<proteinExistence type="inferred from homology"/>
<dbReference type="PANTHER" id="PTHR16172:SF2">
    <property type="entry name" value="MAJOR FACILITATOR SUPERFAMILY DOMAIN-CONTAINING PROTEIN 6"/>
    <property type="match status" value="1"/>
</dbReference>
<feature type="transmembrane region" description="Helical" evidence="7">
    <location>
        <begin position="819"/>
        <end position="837"/>
    </location>
</feature>
<feature type="region of interest" description="Disordered" evidence="6">
    <location>
        <begin position="200"/>
        <end position="219"/>
    </location>
</feature>
<feature type="transmembrane region" description="Helical" evidence="7">
    <location>
        <begin position="849"/>
        <end position="867"/>
    </location>
</feature>
<organism evidence="9 10">
    <name type="scientific">Nematostella vectensis</name>
    <name type="common">Starlet sea anemone</name>
    <dbReference type="NCBI Taxonomy" id="45351"/>
    <lineage>
        <taxon>Eukaryota</taxon>
        <taxon>Metazoa</taxon>
        <taxon>Cnidaria</taxon>
        <taxon>Anthozoa</taxon>
        <taxon>Hexacorallia</taxon>
        <taxon>Actiniaria</taxon>
        <taxon>Edwardsiidae</taxon>
        <taxon>Nematostella</taxon>
    </lineage>
</organism>
<comment type="subcellular location">
    <subcellularLocation>
        <location evidence="1">Membrane</location>
        <topology evidence="1">Multi-pass membrane protein</topology>
    </subcellularLocation>
</comment>
<feature type="transmembrane region" description="Helical" evidence="7">
    <location>
        <begin position="76"/>
        <end position="94"/>
    </location>
</feature>
<evidence type="ECO:0000256" key="5">
    <source>
        <dbReference type="ARBA" id="ARBA00023136"/>
    </source>
</evidence>
<keyword evidence="4 7" id="KW-1133">Transmembrane helix</keyword>
<feature type="transmembrane region" description="Helical" evidence="7">
    <location>
        <begin position="788"/>
        <end position="807"/>
    </location>
</feature>
<protein>
    <recommendedName>
        <fullName evidence="8">Major facilitator superfamily associated domain-containing protein</fullName>
    </recommendedName>
</protein>
<dbReference type="eggNOG" id="KOG3762">
    <property type="taxonomic scope" value="Eukaryota"/>
</dbReference>
<feature type="transmembrane region" description="Helical" evidence="7">
    <location>
        <begin position="12"/>
        <end position="33"/>
    </location>
</feature>
<dbReference type="InterPro" id="IPR051717">
    <property type="entry name" value="MFS_MFSD6"/>
</dbReference>
<dbReference type="Gene3D" id="1.20.1250.20">
    <property type="entry name" value="MFS general substrate transporter like domains"/>
    <property type="match status" value="3"/>
</dbReference>
<feature type="transmembrane region" description="Helical" evidence="7">
    <location>
        <begin position="677"/>
        <end position="694"/>
    </location>
</feature>
<feature type="transmembrane region" description="Helical" evidence="7">
    <location>
        <begin position="706"/>
        <end position="732"/>
    </location>
</feature>
<reference evidence="9 10" key="1">
    <citation type="journal article" date="2007" name="Science">
        <title>Sea anemone genome reveals ancestral eumetazoan gene repertoire and genomic organization.</title>
        <authorList>
            <person name="Putnam N.H."/>
            <person name="Srivastava M."/>
            <person name="Hellsten U."/>
            <person name="Dirks B."/>
            <person name="Chapman J."/>
            <person name="Salamov A."/>
            <person name="Terry A."/>
            <person name="Shapiro H."/>
            <person name="Lindquist E."/>
            <person name="Kapitonov V.V."/>
            <person name="Jurka J."/>
            <person name="Genikhovich G."/>
            <person name="Grigoriev I.V."/>
            <person name="Lucas S.M."/>
            <person name="Steele R.E."/>
            <person name="Finnerty J.R."/>
            <person name="Technau U."/>
            <person name="Martindale M.Q."/>
            <person name="Rokhsar D.S."/>
        </authorList>
    </citation>
    <scope>NUCLEOTIDE SEQUENCE [LARGE SCALE GENOMIC DNA]</scope>
    <source>
        <strain evidence="10">CH2 X CH6</strain>
    </source>
</reference>
<feature type="domain" description="Major facilitator superfamily associated" evidence="8">
    <location>
        <begin position="11"/>
        <end position="911"/>
    </location>
</feature>
<feature type="compositionally biased region" description="Basic and acidic residues" evidence="6">
    <location>
        <begin position="210"/>
        <end position="219"/>
    </location>
</feature>
<dbReference type="Pfam" id="PF12832">
    <property type="entry name" value="MFS_1_like"/>
    <property type="match status" value="1"/>
</dbReference>
<dbReference type="OMA" id="DYMICFC"/>
<feature type="transmembrane region" description="Helical" evidence="7">
    <location>
        <begin position="635"/>
        <end position="657"/>
    </location>
</feature>
<accession>A7SF93</accession>
<dbReference type="AlphaFoldDB" id="A7SF93"/>
<evidence type="ECO:0000256" key="7">
    <source>
        <dbReference type="SAM" id="Phobius"/>
    </source>
</evidence>
<dbReference type="InterPro" id="IPR036259">
    <property type="entry name" value="MFS_trans_sf"/>
</dbReference>
<gene>
    <name evidence="9" type="ORF">NEMVEDRAFT_v1g211378</name>
</gene>